<sequence length="341" mass="37385">MELRQLRYFVAVAQELSYARAAERLRIAGPSLSQQIKALERDLGTRLFDRDRRTVRLTAAGQALLPRTKALLDHADELRRTAKGLARSQPVRLGYVNWRPAGLEERAAGVAQLLVDAWVLPSHAQAARVVDGGLDLAICWVPVTTLRQDRLAARLLGADRLYAISTGTSGEPVRARDTVVLIDADEASWSSWNRWALAMAAETGARVEHVPEGGVTGEAFFGHVRRLGRPVVNNPKSQTAPVPPDLVARPIHRPSPYWTWSLVSRGDEPRPAVRAVVEALTRSVDRTCLDDPNAWLSPEDPHKPGETADPHKPSETADPHKPVETADPHKPGETADPNEPG</sequence>
<feature type="domain" description="HTH lysR-type" evidence="6">
    <location>
        <begin position="1"/>
        <end position="58"/>
    </location>
</feature>
<dbReference type="InterPro" id="IPR036388">
    <property type="entry name" value="WH-like_DNA-bd_sf"/>
</dbReference>
<evidence type="ECO:0000256" key="4">
    <source>
        <dbReference type="ARBA" id="ARBA00023163"/>
    </source>
</evidence>
<dbReference type="Gene3D" id="1.10.10.10">
    <property type="entry name" value="Winged helix-like DNA-binding domain superfamily/Winged helix DNA-binding domain"/>
    <property type="match status" value="1"/>
</dbReference>
<keyword evidence="2" id="KW-0805">Transcription regulation</keyword>
<dbReference type="RefSeq" id="WP_203760237.1">
    <property type="nucleotide sequence ID" value="NZ_BAAABO010000025.1"/>
</dbReference>
<evidence type="ECO:0000256" key="3">
    <source>
        <dbReference type="ARBA" id="ARBA00023125"/>
    </source>
</evidence>
<evidence type="ECO:0000256" key="1">
    <source>
        <dbReference type="ARBA" id="ARBA00009437"/>
    </source>
</evidence>
<evidence type="ECO:0000256" key="2">
    <source>
        <dbReference type="ARBA" id="ARBA00023015"/>
    </source>
</evidence>
<dbReference type="PANTHER" id="PTHR30346:SF0">
    <property type="entry name" value="HCA OPERON TRANSCRIPTIONAL ACTIVATOR HCAR"/>
    <property type="match status" value="1"/>
</dbReference>
<feature type="compositionally biased region" description="Basic and acidic residues" evidence="5">
    <location>
        <begin position="299"/>
        <end position="333"/>
    </location>
</feature>
<keyword evidence="4" id="KW-0804">Transcription</keyword>
<evidence type="ECO:0000256" key="5">
    <source>
        <dbReference type="SAM" id="MobiDB-lite"/>
    </source>
</evidence>
<dbReference type="PROSITE" id="PS50931">
    <property type="entry name" value="HTH_LYSR"/>
    <property type="match status" value="1"/>
</dbReference>
<comment type="caution">
    <text evidence="7">The sequence shown here is derived from an EMBL/GenBank/DDBJ whole genome shotgun (WGS) entry which is preliminary data.</text>
</comment>
<dbReference type="PRINTS" id="PR00039">
    <property type="entry name" value="HTHLYSR"/>
</dbReference>
<evidence type="ECO:0000259" key="6">
    <source>
        <dbReference type="PROSITE" id="PS50931"/>
    </source>
</evidence>
<reference evidence="7 8" key="1">
    <citation type="submission" date="2021-01" db="EMBL/GenBank/DDBJ databases">
        <title>Whole genome shotgun sequence of Actinoplanes deccanensis NBRC 13994.</title>
        <authorList>
            <person name="Komaki H."/>
            <person name="Tamura T."/>
        </authorList>
    </citation>
    <scope>NUCLEOTIDE SEQUENCE [LARGE SCALE GENOMIC DNA]</scope>
    <source>
        <strain evidence="7 8">NBRC 13994</strain>
    </source>
</reference>
<name>A0ABQ3XX17_9ACTN</name>
<feature type="region of interest" description="Disordered" evidence="5">
    <location>
        <begin position="289"/>
        <end position="341"/>
    </location>
</feature>
<keyword evidence="3" id="KW-0238">DNA-binding</keyword>
<evidence type="ECO:0000313" key="7">
    <source>
        <dbReference type="EMBL" id="GID72287.1"/>
    </source>
</evidence>
<dbReference type="InterPro" id="IPR000847">
    <property type="entry name" value="LysR_HTH_N"/>
</dbReference>
<dbReference type="Proteomes" id="UP000609879">
    <property type="component" value="Unassembled WGS sequence"/>
</dbReference>
<dbReference type="SUPFAM" id="SSF53850">
    <property type="entry name" value="Periplasmic binding protein-like II"/>
    <property type="match status" value="1"/>
</dbReference>
<proteinExistence type="inferred from homology"/>
<dbReference type="SUPFAM" id="SSF46785">
    <property type="entry name" value="Winged helix' DNA-binding domain"/>
    <property type="match status" value="1"/>
</dbReference>
<accession>A0ABQ3XX17</accession>
<protein>
    <submittedName>
        <fullName evidence="7">LysR family transcriptional regulator</fullName>
    </submittedName>
</protein>
<dbReference type="InterPro" id="IPR036390">
    <property type="entry name" value="WH_DNA-bd_sf"/>
</dbReference>
<dbReference type="PANTHER" id="PTHR30346">
    <property type="entry name" value="TRANSCRIPTIONAL DUAL REGULATOR HCAR-RELATED"/>
    <property type="match status" value="1"/>
</dbReference>
<dbReference type="Pfam" id="PF00126">
    <property type="entry name" value="HTH_1"/>
    <property type="match status" value="1"/>
</dbReference>
<comment type="similarity">
    <text evidence="1">Belongs to the LysR transcriptional regulatory family.</text>
</comment>
<evidence type="ECO:0000313" key="8">
    <source>
        <dbReference type="Proteomes" id="UP000609879"/>
    </source>
</evidence>
<organism evidence="7 8">
    <name type="scientific">Paractinoplanes deccanensis</name>
    <dbReference type="NCBI Taxonomy" id="113561"/>
    <lineage>
        <taxon>Bacteria</taxon>
        <taxon>Bacillati</taxon>
        <taxon>Actinomycetota</taxon>
        <taxon>Actinomycetes</taxon>
        <taxon>Micromonosporales</taxon>
        <taxon>Micromonosporaceae</taxon>
        <taxon>Paractinoplanes</taxon>
    </lineage>
</organism>
<gene>
    <name evidence="7" type="ORF">Ade02nite_09280</name>
</gene>
<keyword evidence="8" id="KW-1185">Reference proteome</keyword>
<dbReference type="EMBL" id="BOMI01000013">
    <property type="protein sequence ID" value="GID72287.1"/>
    <property type="molecule type" value="Genomic_DNA"/>
</dbReference>